<feature type="region of interest" description="Disordered" evidence="1">
    <location>
        <begin position="38"/>
        <end position="119"/>
    </location>
</feature>
<comment type="caution">
    <text evidence="2">The sequence shown here is derived from an EMBL/GenBank/DDBJ whole genome shotgun (WGS) entry which is preliminary data.</text>
</comment>
<dbReference type="Proteomes" id="UP000193922">
    <property type="component" value="Unassembled WGS sequence"/>
</dbReference>
<evidence type="ECO:0000256" key="1">
    <source>
        <dbReference type="SAM" id="MobiDB-lite"/>
    </source>
</evidence>
<feature type="compositionally biased region" description="Basic residues" evidence="1">
    <location>
        <begin position="106"/>
        <end position="119"/>
    </location>
</feature>
<accession>A0A1Y1WAW2</accession>
<dbReference type="AlphaFoldDB" id="A0A1Y1WAW2"/>
<evidence type="ECO:0000313" key="2">
    <source>
        <dbReference type="EMBL" id="ORX70304.1"/>
    </source>
</evidence>
<feature type="compositionally biased region" description="Basic and acidic residues" evidence="1">
    <location>
        <begin position="44"/>
        <end position="56"/>
    </location>
</feature>
<dbReference type="GeneID" id="63804181"/>
<sequence>MSNDGKLMRDDAQIAAGGTKRTIGKIIRNEAMVASGNEEMAAARTDKQRIHGDAHSHHSGSTGKSSGDSPEGMIRRATQDIEQGVEAVTDPIVHGYHDLFGEKPKHPLHPHPHHHHHQQ</sequence>
<feature type="compositionally biased region" description="Low complexity" evidence="1">
    <location>
        <begin position="59"/>
        <end position="69"/>
    </location>
</feature>
<keyword evidence="3" id="KW-1185">Reference proteome</keyword>
<evidence type="ECO:0000313" key="3">
    <source>
        <dbReference type="Proteomes" id="UP000193922"/>
    </source>
</evidence>
<feature type="compositionally biased region" description="Basic and acidic residues" evidence="1">
    <location>
        <begin position="95"/>
        <end position="105"/>
    </location>
</feature>
<dbReference type="RefSeq" id="XP_040743942.1">
    <property type="nucleotide sequence ID" value="XM_040887533.1"/>
</dbReference>
<reference evidence="2 3" key="1">
    <citation type="submission" date="2016-07" db="EMBL/GenBank/DDBJ databases">
        <title>Pervasive Adenine N6-methylation of Active Genes in Fungi.</title>
        <authorList>
            <consortium name="DOE Joint Genome Institute"/>
            <person name="Mondo S.J."/>
            <person name="Dannebaum R.O."/>
            <person name="Kuo R.C."/>
            <person name="Labutti K."/>
            <person name="Haridas S."/>
            <person name="Kuo A."/>
            <person name="Salamov A."/>
            <person name="Ahrendt S.R."/>
            <person name="Lipzen A."/>
            <person name="Sullivan W."/>
            <person name="Andreopoulos W.B."/>
            <person name="Clum A."/>
            <person name="Lindquist E."/>
            <person name="Daum C."/>
            <person name="Ramamoorthy G.K."/>
            <person name="Gryganskyi A."/>
            <person name="Culley D."/>
            <person name="Magnuson J.K."/>
            <person name="James T.Y."/>
            <person name="O'Malley M.A."/>
            <person name="Stajich J.E."/>
            <person name="Spatafora J.W."/>
            <person name="Visel A."/>
            <person name="Grigoriev I.V."/>
        </authorList>
    </citation>
    <scope>NUCLEOTIDE SEQUENCE [LARGE SCALE GENOMIC DNA]</scope>
    <source>
        <strain evidence="2 3">ATCC 12442</strain>
    </source>
</reference>
<protein>
    <submittedName>
        <fullName evidence="2">Uncharacterized protein</fullName>
    </submittedName>
</protein>
<proteinExistence type="predicted"/>
<gene>
    <name evidence="2" type="ORF">DL89DRAFT_267520</name>
</gene>
<name>A0A1Y1WAW2_9FUNG</name>
<organism evidence="2 3">
    <name type="scientific">Linderina pennispora</name>
    <dbReference type="NCBI Taxonomy" id="61395"/>
    <lineage>
        <taxon>Eukaryota</taxon>
        <taxon>Fungi</taxon>
        <taxon>Fungi incertae sedis</taxon>
        <taxon>Zoopagomycota</taxon>
        <taxon>Kickxellomycotina</taxon>
        <taxon>Kickxellomycetes</taxon>
        <taxon>Kickxellales</taxon>
        <taxon>Kickxellaceae</taxon>
        <taxon>Linderina</taxon>
    </lineage>
</organism>
<dbReference type="EMBL" id="MCFD01000006">
    <property type="protein sequence ID" value="ORX70304.1"/>
    <property type="molecule type" value="Genomic_DNA"/>
</dbReference>